<dbReference type="PIRSF" id="PIRSF006241">
    <property type="entry name" value="HyI"/>
    <property type="match status" value="1"/>
</dbReference>
<dbReference type="AlphaFoldDB" id="X1VCZ6"/>
<dbReference type="PANTHER" id="PTHR43489">
    <property type="entry name" value="ISOMERASE"/>
    <property type="match status" value="1"/>
</dbReference>
<keyword evidence="1" id="KW-0413">Isomerase</keyword>
<dbReference type="InterPro" id="IPR026040">
    <property type="entry name" value="HyI-like"/>
</dbReference>
<dbReference type="InterPro" id="IPR050417">
    <property type="entry name" value="Sugar_Epim/Isomerase"/>
</dbReference>
<gene>
    <name evidence="3" type="ORF">S12H4_46285</name>
</gene>
<dbReference type="EMBL" id="BARW01028699">
    <property type="protein sequence ID" value="GAJ15252.1"/>
    <property type="molecule type" value="Genomic_DNA"/>
</dbReference>
<protein>
    <recommendedName>
        <fullName evidence="2">Xylose isomerase-like TIM barrel domain-containing protein</fullName>
    </recommendedName>
</protein>
<accession>X1VCZ6</accession>
<dbReference type="PANTHER" id="PTHR43489:SF3">
    <property type="entry name" value="XYLOSE ISOMERASE DOMAIN PROTEIN TIM BARREL"/>
    <property type="match status" value="1"/>
</dbReference>
<dbReference type="Pfam" id="PF01261">
    <property type="entry name" value="AP_endonuc_2"/>
    <property type="match status" value="1"/>
</dbReference>
<reference evidence="3" key="1">
    <citation type="journal article" date="2014" name="Front. Microbiol.">
        <title>High frequency of phylogenetically diverse reductive dehalogenase-homologous genes in deep subseafloor sedimentary metagenomes.</title>
        <authorList>
            <person name="Kawai M."/>
            <person name="Futagami T."/>
            <person name="Toyoda A."/>
            <person name="Takaki Y."/>
            <person name="Nishi S."/>
            <person name="Hori S."/>
            <person name="Arai W."/>
            <person name="Tsubouchi T."/>
            <person name="Morono Y."/>
            <person name="Uchiyama I."/>
            <person name="Ito T."/>
            <person name="Fujiyama A."/>
            <person name="Inagaki F."/>
            <person name="Takami H."/>
        </authorList>
    </citation>
    <scope>NUCLEOTIDE SEQUENCE</scope>
    <source>
        <strain evidence="3">Expedition CK06-06</strain>
    </source>
</reference>
<organism evidence="3">
    <name type="scientific">marine sediment metagenome</name>
    <dbReference type="NCBI Taxonomy" id="412755"/>
    <lineage>
        <taxon>unclassified sequences</taxon>
        <taxon>metagenomes</taxon>
        <taxon>ecological metagenomes</taxon>
    </lineage>
</organism>
<dbReference type="Gene3D" id="3.20.20.150">
    <property type="entry name" value="Divalent-metal-dependent TIM barrel enzymes"/>
    <property type="match status" value="1"/>
</dbReference>
<dbReference type="InterPro" id="IPR013022">
    <property type="entry name" value="Xyl_isomerase-like_TIM-brl"/>
</dbReference>
<evidence type="ECO:0000256" key="1">
    <source>
        <dbReference type="ARBA" id="ARBA00023235"/>
    </source>
</evidence>
<proteinExistence type="predicted"/>
<feature type="non-terminal residue" evidence="3">
    <location>
        <position position="1"/>
    </location>
</feature>
<feature type="non-terminal residue" evidence="3">
    <location>
        <position position="253"/>
    </location>
</feature>
<name>X1VCZ6_9ZZZZ</name>
<evidence type="ECO:0000259" key="2">
    <source>
        <dbReference type="Pfam" id="PF01261"/>
    </source>
</evidence>
<dbReference type="GO" id="GO:0016853">
    <property type="term" value="F:isomerase activity"/>
    <property type="evidence" value="ECO:0007669"/>
    <property type="project" value="UniProtKB-KW"/>
</dbReference>
<dbReference type="SUPFAM" id="SSF51658">
    <property type="entry name" value="Xylose isomerase-like"/>
    <property type="match status" value="1"/>
</dbReference>
<sequence length="253" mass="28488">VETVFTSLPVEERLKKISQVGYTAVEFWHNECTWNGACLTGPPKDADKLNGILDKYRLTVTDMVLNAWDSSLGGSLVDSQDREMYLENLGEAIKFAKRIGCSKLITCTGKELAGKTHKKQRDSIMTTLSEAAKIVERDGFTLLLEPLNTYVDHPGYFLNSATEGANIIREINHPNVRLLYDIYHMQIMQGNIIATIEKNIDIIGHFHAAGTPGRHELYLGELNYRSIIKRIDKLAYEGYIGLEYFPSVNSEES</sequence>
<evidence type="ECO:0000313" key="3">
    <source>
        <dbReference type="EMBL" id="GAJ15252.1"/>
    </source>
</evidence>
<comment type="caution">
    <text evidence="3">The sequence shown here is derived from an EMBL/GenBank/DDBJ whole genome shotgun (WGS) entry which is preliminary data.</text>
</comment>
<feature type="domain" description="Xylose isomerase-like TIM barrel" evidence="2">
    <location>
        <begin position="15"/>
        <end position="246"/>
    </location>
</feature>
<dbReference type="InterPro" id="IPR036237">
    <property type="entry name" value="Xyl_isomerase-like_sf"/>
</dbReference>